<reference evidence="2" key="1">
    <citation type="submission" date="2018-12" db="EMBL/GenBank/DDBJ databases">
        <title>Genomoviruses associated with Haemorhous mexicanus across urban and rural habitats.</title>
        <authorList>
            <person name="Schmidlin K."/>
            <person name="Khalifeh A."/>
            <person name="Smith K."/>
            <person name="Kraberger S."/>
            <person name="Fontenele R.S."/>
            <person name="McGraw K.J."/>
            <person name="Sepp T."/>
            <person name="Varsani A."/>
        </authorList>
    </citation>
    <scope>NUCLEOTIDE SEQUENCE</scope>
    <source>
        <strain evidence="2">E50N_A</strain>
    </source>
</reference>
<proteinExistence type="predicted"/>
<evidence type="ECO:0000313" key="3">
    <source>
        <dbReference type="Proteomes" id="UP000682566"/>
    </source>
</evidence>
<evidence type="ECO:0000256" key="1">
    <source>
        <dbReference type="SAM" id="MobiDB-lite"/>
    </source>
</evidence>
<dbReference type="Proteomes" id="UP000682566">
    <property type="component" value="Segment"/>
</dbReference>
<dbReference type="RefSeq" id="YP_010798175.1">
    <property type="nucleotide sequence ID" value="NC_076346.1"/>
</dbReference>
<organism evidence="2 3">
    <name type="scientific">Finch associated genomovirus 1</name>
    <dbReference type="NCBI Taxonomy" id="2576453"/>
    <lineage>
        <taxon>Viruses</taxon>
        <taxon>Monodnaviria</taxon>
        <taxon>Shotokuvirae</taxon>
        <taxon>Cressdnaviricota</taxon>
        <taxon>Repensiviricetes</taxon>
        <taxon>Geplafuvirales</taxon>
        <taxon>Genomoviridae</taxon>
        <taxon>Gemykibivirus</taxon>
        <taxon>Gemykibivirus haeme5</taxon>
    </lineage>
</organism>
<evidence type="ECO:0000313" key="2">
    <source>
        <dbReference type="EMBL" id="QCQ85267.1"/>
    </source>
</evidence>
<dbReference type="KEGG" id="vg:80536265"/>
<dbReference type="EMBL" id="MK249294">
    <property type="protein sequence ID" value="QCQ85267.1"/>
    <property type="molecule type" value="Genomic_DNA"/>
</dbReference>
<sequence>MAYRRSAVRRSARSTRRSSRRKYSTRRRPSRRTTRKRTPRMSVRRMLNLTSQKKRDTMLCYTDVNENGPEAGPFVQDAARMAATGASFFTFAWSPTARPAEDSEAIKGHKIDLATRTNHRIFAKGLKENVQLVTNSGNAWQWRRVCFTLKGDQFMDTVDPDTSSFFRQTSNGMVRLVKLIPNEDIFIPLFRGARDQDWIDPFNAALNTDLATIKYDKVRHIQSGNASGVFRNYKLWHGMNKNILYRDEEDGDTLYSSPRSTTGKQGMGDYYVVDFFRAIGGTSSDYLDFLPQASFYWHEK</sequence>
<accession>A0A4P8PL92</accession>
<feature type="region of interest" description="Disordered" evidence="1">
    <location>
        <begin position="1"/>
        <end position="42"/>
    </location>
</feature>
<dbReference type="GeneID" id="80536265"/>
<protein>
    <submittedName>
        <fullName evidence="2">Capsid protein</fullName>
    </submittedName>
</protein>
<keyword evidence="3" id="KW-1185">Reference proteome</keyword>
<name>A0A4P8PL92_9VIRU</name>